<keyword evidence="2" id="KW-0418">Kinase</keyword>
<comment type="caution">
    <text evidence="2">The sequence shown here is derived from an EMBL/GenBank/DDBJ whole genome shotgun (WGS) entry which is preliminary data.</text>
</comment>
<dbReference type="Gene3D" id="1.10.1070.20">
    <property type="match status" value="1"/>
</dbReference>
<dbReference type="InterPro" id="IPR046748">
    <property type="entry name" value="HipA_2"/>
</dbReference>
<dbReference type="Proteomes" id="UP001460072">
    <property type="component" value="Unassembled WGS sequence"/>
</dbReference>
<proteinExistence type="predicted"/>
<gene>
    <name evidence="2" type="ORF">WFZ85_14670</name>
</gene>
<reference evidence="2 3" key="1">
    <citation type="submission" date="2024-03" db="EMBL/GenBank/DDBJ databases">
        <title>Two novel species of the genus Flavobacterium exhibiting potentially degradation of complex polysaccharides.</title>
        <authorList>
            <person name="Lian X."/>
        </authorList>
    </citation>
    <scope>NUCLEOTIDE SEQUENCE [LARGE SCALE GENOMIC DNA]</scope>
    <source>
        <strain evidence="3">j3</strain>
    </source>
</reference>
<organism evidence="2 3">
    <name type="scientific">Flavobacterium aureirubrum</name>
    <dbReference type="NCBI Taxonomy" id="3133147"/>
    <lineage>
        <taxon>Bacteria</taxon>
        <taxon>Pseudomonadati</taxon>
        <taxon>Bacteroidota</taxon>
        <taxon>Flavobacteriia</taxon>
        <taxon>Flavobacteriales</taxon>
        <taxon>Flavobacteriaceae</taxon>
        <taxon>Flavobacterium</taxon>
    </lineage>
</organism>
<dbReference type="GO" id="GO:0016301">
    <property type="term" value="F:kinase activity"/>
    <property type="evidence" value="ECO:0007669"/>
    <property type="project" value="UniProtKB-KW"/>
</dbReference>
<evidence type="ECO:0000313" key="3">
    <source>
        <dbReference type="Proteomes" id="UP001460072"/>
    </source>
</evidence>
<name>A0ABU9N833_9FLAO</name>
<dbReference type="Pfam" id="PF20613">
    <property type="entry name" value="HipA_2"/>
    <property type="match status" value="1"/>
</dbReference>
<evidence type="ECO:0000259" key="1">
    <source>
        <dbReference type="Pfam" id="PF20613"/>
    </source>
</evidence>
<feature type="domain" description="HipA-like kinase" evidence="1">
    <location>
        <begin position="5"/>
        <end position="159"/>
    </location>
</feature>
<keyword evidence="2" id="KW-0808">Transferase</keyword>
<dbReference type="EMBL" id="JBCGDO010000029">
    <property type="protein sequence ID" value="MEM0543856.1"/>
    <property type="molecule type" value="Genomic_DNA"/>
</dbReference>
<sequence length="257" mass="29417">MTGDNPILVTCSDMSDWVCKHGRLYPSILFSEVIGSTFAQLWDLKTPQISFVNVLTEHLPSEYLNVVQPAFFHKPCFGSLYIEDSQVVDKTLLPSFRNSNFRTKIANKTDLLKIALFDIWLGNEDRHHGNSNLLLDQTLSNEYYFNVFDHGAIFNSNALVHGIQLISENESIICSDLAQVLFRKGKTLTKIVDNIVKDFYLCTLKCEDQLSSILVDIPIQWGLNIQNLELLIRSNLFTENWKNDCENHFRALIQANI</sequence>
<evidence type="ECO:0000313" key="2">
    <source>
        <dbReference type="EMBL" id="MEM0543856.1"/>
    </source>
</evidence>
<dbReference type="RefSeq" id="WP_342697031.1">
    <property type="nucleotide sequence ID" value="NZ_JBCGDO010000029.1"/>
</dbReference>
<accession>A0ABU9N833</accession>
<keyword evidence="3" id="KW-1185">Reference proteome</keyword>
<protein>
    <submittedName>
        <fullName evidence="2">HipA family kinase</fullName>
    </submittedName>
</protein>